<reference evidence="9 11" key="2">
    <citation type="submission" date="2019-11" db="EMBL/GenBank/DDBJ databases">
        <title>FDA dAtabase for Regulatory Grade micrObial Sequences (FDA-ARGOS): Supporting development and validation of Infectious Disease Dx tests.</title>
        <authorList>
            <person name="Turner S."/>
            <person name="Byrd R."/>
            <person name="Tallon L."/>
            <person name="Sadzewicz L."/>
            <person name="Vavikolanu K."/>
            <person name="Mehta A."/>
            <person name="Aluvathingal J."/>
            <person name="Nadendla S."/>
            <person name="Myers T."/>
            <person name="Yan Y."/>
            <person name="Sichtig H."/>
        </authorList>
    </citation>
    <scope>NUCLEOTIDE SEQUENCE [LARGE SCALE GENOMIC DNA]</scope>
    <source>
        <strain evidence="9 11">FDAARGOS_739</strain>
    </source>
</reference>
<evidence type="ECO:0000313" key="12">
    <source>
        <dbReference type="Proteomes" id="UP000719916"/>
    </source>
</evidence>
<feature type="transmembrane region" description="Helical" evidence="6">
    <location>
        <begin position="214"/>
        <end position="233"/>
    </location>
</feature>
<keyword evidence="5 6" id="KW-0472">Membrane</keyword>
<dbReference type="Proteomes" id="UP000501069">
    <property type="component" value="Chromosome"/>
</dbReference>
<dbReference type="EMBL" id="JAAISW010000066">
    <property type="protein sequence ID" value="NSJ46418.1"/>
    <property type="molecule type" value="Genomic_DNA"/>
</dbReference>
<dbReference type="RefSeq" id="WP_002588360.1">
    <property type="nucleotide sequence ID" value="NZ_AP031445.1"/>
</dbReference>
<feature type="transmembrane region" description="Helical" evidence="6">
    <location>
        <begin position="420"/>
        <end position="438"/>
    </location>
</feature>
<dbReference type="GO" id="GO:0005886">
    <property type="term" value="C:plasma membrane"/>
    <property type="evidence" value="ECO:0007669"/>
    <property type="project" value="UniProtKB-SubCell"/>
</dbReference>
<organism evidence="7 10">
    <name type="scientific">Enterocloster clostridioformis</name>
    <dbReference type="NCBI Taxonomy" id="1531"/>
    <lineage>
        <taxon>Bacteria</taxon>
        <taxon>Bacillati</taxon>
        <taxon>Bacillota</taxon>
        <taxon>Clostridia</taxon>
        <taxon>Lachnospirales</taxon>
        <taxon>Lachnospiraceae</taxon>
        <taxon>Enterocloster</taxon>
    </lineage>
</organism>
<feature type="transmembrane region" description="Helical" evidence="6">
    <location>
        <begin position="121"/>
        <end position="140"/>
    </location>
</feature>
<keyword evidence="2" id="KW-1003">Cell membrane</keyword>
<dbReference type="GeneID" id="57961397"/>
<dbReference type="InterPro" id="IPR050833">
    <property type="entry name" value="Poly_Biosynth_Transport"/>
</dbReference>
<evidence type="ECO:0000313" key="9">
    <source>
        <dbReference type="EMBL" id="QIX90772.1"/>
    </source>
</evidence>
<evidence type="ECO:0000313" key="11">
    <source>
        <dbReference type="Proteomes" id="UP000501069"/>
    </source>
</evidence>
<dbReference type="Proteomes" id="UP000315200">
    <property type="component" value="Unassembled WGS sequence"/>
</dbReference>
<keyword evidence="4 6" id="KW-1133">Transmembrane helix</keyword>
<reference evidence="7 10" key="1">
    <citation type="submission" date="2019-06" db="EMBL/GenBank/DDBJ databases">
        <title>Draft genome sequence of [Clostridium] clostridioforme NBRC 113352.</title>
        <authorList>
            <person name="Miura T."/>
            <person name="Furukawa M."/>
            <person name="Shimamura M."/>
            <person name="Ohyama Y."/>
            <person name="Yamazoe A."/>
            <person name="Kawasaki H."/>
        </authorList>
    </citation>
    <scope>NUCLEOTIDE SEQUENCE [LARGE SCALE GENOMIC DNA]</scope>
    <source>
        <strain evidence="7 10">NBRC 113352</strain>
    </source>
</reference>
<dbReference type="CDD" id="cd13128">
    <property type="entry name" value="MATE_Wzx_like"/>
    <property type="match status" value="1"/>
</dbReference>
<dbReference type="AlphaFoldDB" id="A0A1I2WDG9"/>
<evidence type="ECO:0000256" key="2">
    <source>
        <dbReference type="ARBA" id="ARBA00022475"/>
    </source>
</evidence>
<dbReference type="PANTHER" id="PTHR30250:SF11">
    <property type="entry name" value="O-ANTIGEN TRANSPORTER-RELATED"/>
    <property type="match status" value="1"/>
</dbReference>
<protein>
    <submittedName>
        <fullName evidence="8">Flippase</fullName>
    </submittedName>
    <submittedName>
        <fullName evidence="7">Polysaccharide biosynthesis protein</fullName>
    </submittedName>
</protein>
<dbReference type="PANTHER" id="PTHR30250">
    <property type="entry name" value="PST FAMILY PREDICTED COLANIC ACID TRANSPORTER"/>
    <property type="match status" value="1"/>
</dbReference>
<feature type="transmembrane region" description="Helical" evidence="6">
    <location>
        <begin position="387"/>
        <end position="408"/>
    </location>
</feature>
<evidence type="ECO:0000256" key="4">
    <source>
        <dbReference type="ARBA" id="ARBA00022989"/>
    </source>
</evidence>
<evidence type="ECO:0000313" key="10">
    <source>
        <dbReference type="Proteomes" id="UP000315200"/>
    </source>
</evidence>
<feature type="transmembrane region" description="Helical" evidence="6">
    <location>
        <begin position="14"/>
        <end position="35"/>
    </location>
</feature>
<gene>
    <name evidence="7" type="ORF">Ccl03g_13490</name>
    <name evidence="9" type="ORF">FOC47_09515</name>
    <name evidence="8" type="ORF">G5B26_23235</name>
</gene>
<keyword evidence="3 6" id="KW-0812">Transmembrane</keyword>
<feature type="transmembrane region" description="Helical" evidence="6">
    <location>
        <begin position="253"/>
        <end position="273"/>
    </location>
</feature>
<feature type="transmembrane region" description="Helical" evidence="6">
    <location>
        <begin position="294"/>
        <end position="314"/>
    </location>
</feature>
<dbReference type="EMBL" id="CP050964">
    <property type="protein sequence ID" value="QIX90772.1"/>
    <property type="molecule type" value="Genomic_DNA"/>
</dbReference>
<feature type="transmembrane region" description="Helical" evidence="6">
    <location>
        <begin position="444"/>
        <end position="467"/>
    </location>
</feature>
<feature type="transmembrane region" description="Helical" evidence="6">
    <location>
        <begin position="334"/>
        <end position="354"/>
    </location>
</feature>
<evidence type="ECO:0000256" key="6">
    <source>
        <dbReference type="SAM" id="Phobius"/>
    </source>
</evidence>
<evidence type="ECO:0000313" key="8">
    <source>
        <dbReference type="EMBL" id="NSJ46418.1"/>
    </source>
</evidence>
<dbReference type="Pfam" id="PF01943">
    <property type="entry name" value="Polysacc_synt"/>
    <property type="match status" value="1"/>
</dbReference>
<dbReference type="InterPro" id="IPR002797">
    <property type="entry name" value="Polysacc_synth"/>
</dbReference>
<comment type="subcellular location">
    <subcellularLocation>
        <location evidence="1">Cell membrane</location>
        <topology evidence="1">Multi-pass membrane protein</topology>
    </subcellularLocation>
</comment>
<reference evidence="8 12" key="3">
    <citation type="journal article" date="2020" name="Cell Host Microbe">
        <title>Functional and Genomic Variation between Human-Derived Isolates of Lachnospiraceae Reveals Inter- and Intra-Species Diversity.</title>
        <authorList>
            <person name="Sorbara M.T."/>
            <person name="Littmann E.R."/>
            <person name="Fontana E."/>
            <person name="Moody T.U."/>
            <person name="Kohout C.E."/>
            <person name="Gjonbalaj M."/>
            <person name="Eaton V."/>
            <person name="Seok R."/>
            <person name="Leiner I.M."/>
            <person name="Pamer E.G."/>
        </authorList>
    </citation>
    <scope>NUCLEOTIDE SEQUENCE [LARGE SCALE GENOMIC DNA]</scope>
    <source>
        <strain evidence="8 12">MSK.2.26</strain>
    </source>
</reference>
<sequence>MNNQSKGVSLKRNFLMNAILTMSSFIFPLITFPYVSRILLPVGTGKVSFATSVVSYFSMFAQLGIPTYGIRACAKVRDNHEELTCTVQELFIINAVMSTLAYAVFFIALFTVPRLNQDKELFLIVSLTIFFNVIGMEWLYKALEQYTYITVRSIIFKFIALIAMFLLIHVQSDYVLYGGISIFAASASNVFNFCHAHKYVGFKLAGNYNFKKHLKTVTVFFAMSCATTVYTHLDTVMLGFMKTDADVGYYNAAVKIKSIMVSIVTSLGIVLLPRSSYYVEHNMMDEFGRITKKAIHFVFLVALPLMLFFILFAKEGIYFLSGNAYEGSILPMQLIMPTLLLIGLTNIMGIQILVPLGKEKVVLYSEIAGVVVDVIINALLIPSMASAGAAIGTLAAEWAVWIVQYIALRSSVREVYRRIKYFHFILALACGSFCSLLVKKMAFGSFISLCISAVLFFGVYGFILTIFKEPLILEMEKQIFGKLIKRIKGRMRDMVARKVQKG</sequence>
<evidence type="ECO:0000313" key="7">
    <source>
        <dbReference type="EMBL" id="GEA35636.1"/>
    </source>
</evidence>
<feature type="transmembrane region" description="Helical" evidence="6">
    <location>
        <begin position="90"/>
        <end position="109"/>
    </location>
</feature>
<name>A0A1I2WDG9_9FIRM</name>
<feature type="transmembrane region" description="Helical" evidence="6">
    <location>
        <begin position="147"/>
        <end position="168"/>
    </location>
</feature>
<feature type="transmembrane region" description="Helical" evidence="6">
    <location>
        <begin position="47"/>
        <end position="69"/>
    </location>
</feature>
<dbReference type="Proteomes" id="UP000719916">
    <property type="component" value="Unassembled WGS sequence"/>
</dbReference>
<evidence type="ECO:0000256" key="3">
    <source>
        <dbReference type="ARBA" id="ARBA00022692"/>
    </source>
</evidence>
<evidence type="ECO:0000256" key="5">
    <source>
        <dbReference type="ARBA" id="ARBA00023136"/>
    </source>
</evidence>
<evidence type="ECO:0000256" key="1">
    <source>
        <dbReference type="ARBA" id="ARBA00004651"/>
    </source>
</evidence>
<proteinExistence type="predicted"/>
<feature type="transmembrane region" description="Helical" evidence="6">
    <location>
        <begin position="174"/>
        <end position="194"/>
    </location>
</feature>
<accession>A0A1I2WDG9</accession>
<reference evidence="8" key="4">
    <citation type="submission" date="2020-02" db="EMBL/GenBank/DDBJ databases">
        <authorList>
            <person name="Littmann E."/>
            <person name="Sorbara M."/>
        </authorList>
    </citation>
    <scope>NUCLEOTIDE SEQUENCE</scope>
    <source>
        <strain evidence="8">MSK.2.26</strain>
    </source>
</reference>
<dbReference type="EMBL" id="BJLB01000001">
    <property type="protein sequence ID" value="GEA35636.1"/>
    <property type="molecule type" value="Genomic_DNA"/>
</dbReference>
<feature type="transmembrane region" description="Helical" evidence="6">
    <location>
        <begin position="361"/>
        <end position="381"/>
    </location>
</feature>